<feature type="compositionally biased region" description="Low complexity" evidence="1">
    <location>
        <begin position="140"/>
        <end position="150"/>
    </location>
</feature>
<gene>
    <name evidence="3" type="ORF">C7M84_001253</name>
</gene>
<proteinExistence type="predicted"/>
<evidence type="ECO:0000313" key="4">
    <source>
        <dbReference type="Proteomes" id="UP000283509"/>
    </source>
</evidence>
<protein>
    <submittedName>
        <fullName evidence="3">Uncharacterized protein</fullName>
    </submittedName>
</protein>
<dbReference type="OrthoDB" id="6362573at2759"/>
<feature type="chain" id="PRO_5018672566" evidence="2">
    <location>
        <begin position="22"/>
        <end position="444"/>
    </location>
</feature>
<feature type="region of interest" description="Disordered" evidence="1">
    <location>
        <begin position="415"/>
        <end position="444"/>
    </location>
</feature>
<dbReference type="Proteomes" id="UP000283509">
    <property type="component" value="Unassembled WGS sequence"/>
</dbReference>
<evidence type="ECO:0000256" key="1">
    <source>
        <dbReference type="SAM" id="MobiDB-lite"/>
    </source>
</evidence>
<feature type="region of interest" description="Disordered" evidence="1">
    <location>
        <begin position="139"/>
        <end position="191"/>
    </location>
</feature>
<evidence type="ECO:0000256" key="2">
    <source>
        <dbReference type="SAM" id="SignalP"/>
    </source>
</evidence>
<accession>A0A3R7PXA3</accession>
<name>A0A3R7PXA3_PENVA</name>
<feature type="signal peptide" evidence="2">
    <location>
        <begin position="1"/>
        <end position="21"/>
    </location>
</feature>
<evidence type="ECO:0000313" key="3">
    <source>
        <dbReference type="EMBL" id="ROT80028.1"/>
    </source>
</evidence>
<dbReference type="AlphaFoldDB" id="A0A3R7PXA3"/>
<keyword evidence="2" id="KW-0732">Signal</keyword>
<dbReference type="EMBL" id="QCYY01001165">
    <property type="protein sequence ID" value="ROT80028.1"/>
    <property type="molecule type" value="Genomic_DNA"/>
</dbReference>
<reference evidence="3 4" key="1">
    <citation type="submission" date="2018-04" db="EMBL/GenBank/DDBJ databases">
        <authorList>
            <person name="Zhang X."/>
            <person name="Yuan J."/>
            <person name="Li F."/>
            <person name="Xiang J."/>
        </authorList>
    </citation>
    <scope>NUCLEOTIDE SEQUENCE [LARGE SCALE GENOMIC DNA]</scope>
    <source>
        <tissue evidence="3">Muscle</tissue>
    </source>
</reference>
<reference evidence="3 4" key="2">
    <citation type="submission" date="2019-01" db="EMBL/GenBank/DDBJ databases">
        <title>The decoding of complex shrimp genome reveals the adaptation for benthos swimmer, frequently molting mechanism and breeding impact on genome.</title>
        <authorList>
            <person name="Sun Y."/>
            <person name="Gao Y."/>
            <person name="Yu Y."/>
        </authorList>
    </citation>
    <scope>NUCLEOTIDE SEQUENCE [LARGE SCALE GENOMIC DNA]</scope>
    <source>
        <tissue evidence="3">Muscle</tissue>
    </source>
</reference>
<organism evidence="3 4">
    <name type="scientific">Penaeus vannamei</name>
    <name type="common">Whiteleg shrimp</name>
    <name type="synonym">Litopenaeus vannamei</name>
    <dbReference type="NCBI Taxonomy" id="6689"/>
    <lineage>
        <taxon>Eukaryota</taxon>
        <taxon>Metazoa</taxon>
        <taxon>Ecdysozoa</taxon>
        <taxon>Arthropoda</taxon>
        <taxon>Crustacea</taxon>
        <taxon>Multicrustacea</taxon>
        <taxon>Malacostraca</taxon>
        <taxon>Eumalacostraca</taxon>
        <taxon>Eucarida</taxon>
        <taxon>Decapoda</taxon>
        <taxon>Dendrobranchiata</taxon>
        <taxon>Penaeoidea</taxon>
        <taxon>Penaeidae</taxon>
        <taxon>Penaeus</taxon>
    </lineage>
</organism>
<sequence length="444" mass="48175">MKDALWVTLGLTWLLGTPVAGLLLAMCPPKPNDKSESFCECVKENGRSGPIVKITCNFNRDQDVLLTRALYPFHASRVVSAYVRVADAKSVHVTRSFLEEWQSVPATALDLWRAGTLNFDVLYEYGNLHAYSPYRTSVVKSNKTPTNNNKNNKKTLIHTNPPPSPSPLPPPPTTPHPHSLPPPPSPLYPPSLPPPLPPLPLHLFHPTPLFPPPPPPSPPSLPPPTLPFPLPRFSNRCDTCWVGFRLHKVLVNSLGAGAFNITHSTEVESVEVSNCRFQEVSTGAFSVSGNLNVSFSENTFGHLQKEALKVSVTGEVKFDGNLIDTWDSDALSALRCFNRSSLQRNTVRVVAAQEAARNITPFHSSCGNPQIFTVISSPSALESMSSSAALWTLARDTPIFLSVCKASADNVANGPEHAAGGDAPAGVTNPMYEEGTPIDEEECE</sequence>
<keyword evidence="4" id="KW-1185">Reference proteome</keyword>
<comment type="caution">
    <text evidence="3">The sequence shown here is derived from an EMBL/GenBank/DDBJ whole genome shotgun (WGS) entry which is preliminary data.</text>
</comment>
<feature type="compositionally biased region" description="Pro residues" evidence="1">
    <location>
        <begin position="160"/>
        <end position="191"/>
    </location>
</feature>